<dbReference type="EMBL" id="CP129013">
    <property type="protein sequence ID" value="WLR41411.1"/>
    <property type="molecule type" value="Genomic_DNA"/>
</dbReference>
<dbReference type="Proteomes" id="UP001197974">
    <property type="component" value="Chromosome"/>
</dbReference>
<keyword evidence="2" id="KW-1185">Reference proteome</keyword>
<protein>
    <submittedName>
        <fullName evidence="1">Uncharacterized protein</fullName>
    </submittedName>
</protein>
<reference evidence="1 2" key="1">
    <citation type="submission" date="2023-06" db="EMBL/GenBank/DDBJ databases">
        <title>Five Gram-positive bacteria isolated from mangrove sediments in Shenzhen, Guangdong, China.</title>
        <authorList>
            <person name="Yu S."/>
            <person name="Zheng W."/>
            <person name="Huang Y."/>
        </authorList>
    </citation>
    <scope>NUCLEOTIDE SEQUENCE [LARGE SCALE GENOMIC DNA]</scope>
    <source>
        <strain evidence="1 2">SaN35-3</strain>
    </source>
</reference>
<organism evidence="1 2">
    <name type="scientific">Bacillus carboniphilus</name>
    <dbReference type="NCBI Taxonomy" id="86663"/>
    <lineage>
        <taxon>Bacteria</taxon>
        <taxon>Bacillati</taxon>
        <taxon>Bacillota</taxon>
        <taxon>Bacilli</taxon>
        <taxon>Bacillales</taxon>
        <taxon>Bacillaceae</taxon>
        <taxon>Bacillus</taxon>
    </lineage>
</organism>
<gene>
    <name evidence="1" type="ORF">LC087_10885</name>
</gene>
<accession>A0ABY9JPV1</accession>
<sequence length="131" mass="14004">MGNGFPQYQIQYGIDAIIPTNTRVSVPLQPVLNEEAVDLGQDLQAQFIFSDPETANFVTITAIIEGEPVPVELEDGFFRTDLGVVKANESITTLVTLGPELAGGDVGLTVELLEADGTNVLATEFLVVLAR</sequence>
<evidence type="ECO:0000313" key="1">
    <source>
        <dbReference type="EMBL" id="WLR41411.1"/>
    </source>
</evidence>
<evidence type="ECO:0000313" key="2">
    <source>
        <dbReference type="Proteomes" id="UP001197974"/>
    </source>
</evidence>
<dbReference type="RefSeq" id="WP_226542090.1">
    <property type="nucleotide sequence ID" value="NZ_CP129013.1"/>
</dbReference>
<name>A0ABY9JPV1_9BACI</name>
<proteinExistence type="predicted"/>